<name>A0AAE1VH27_9SOLA</name>
<dbReference type="Proteomes" id="UP001291623">
    <property type="component" value="Unassembled WGS sequence"/>
</dbReference>
<sequence>MAWASCGKTRQCMCDKGIARQDSGRLRQGMTWLRQASSVIKAVSWATQTCGKGRDVRKTCRVKKWRERRAGDKPRLSAGGQNNKFDGCFICKGSHLSRDCPKIEMVAALITGRDELDGKEDEPDEVSYCAPLDLLKGVDVDGSSRMTSSRGRGDLLVPWSK</sequence>
<proteinExistence type="predicted"/>
<protein>
    <recommendedName>
        <fullName evidence="4">CCHC-type domain-containing protein</fullName>
    </recommendedName>
</protein>
<comment type="caution">
    <text evidence="2">The sequence shown here is derived from an EMBL/GenBank/DDBJ whole genome shotgun (WGS) entry which is preliminary data.</text>
</comment>
<feature type="region of interest" description="Disordered" evidence="1">
    <location>
        <begin position="141"/>
        <end position="161"/>
    </location>
</feature>
<keyword evidence="3" id="KW-1185">Reference proteome</keyword>
<evidence type="ECO:0000313" key="3">
    <source>
        <dbReference type="Proteomes" id="UP001291623"/>
    </source>
</evidence>
<evidence type="ECO:0008006" key="4">
    <source>
        <dbReference type="Google" id="ProtNLM"/>
    </source>
</evidence>
<gene>
    <name evidence="2" type="ORF">RND71_012559</name>
</gene>
<dbReference type="EMBL" id="JAVYJV010000006">
    <property type="protein sequence ID" value="KAK4368767.1"/>
    <property type="molecule type" value="Genomic_DNA"/>
</dbReference>
<dbReference type="AlphaFoldDB" id="A0AAE1VH27"/>
<organism evidence="2 3">
    <name type="scientific">Anisodus tanguticus</name>
    <dbReference type="NCBI Taxonomy" id="243964"/>
    <lineage>
        <taxon>Eukaryota</taxon>
        <taxon>Viridiplantae</taxon>
        <taxon>Streptophyta</taxon>
        <taxon>Embryophyta</taxon>
        <taxon>Tracheophyta</taxon>
        <taxon>Spermatophyta</taxon>
        <taxon>Magnoliopsida</taxon>
        <taxon>eudicotyledons</taxon>
        <taxon>Gunneridae</taxon>
        <taxon>Pentapetalae</taxon>
        <taxon>asterids</taxon>
        <taxon>lamiids</taxon>
        <taxon>Solanales</taxon>
        <taxon>Solanaceae</taxon>
        <taxon>Solanoideae</taxon>
        <taxon>Hyoscyameae</taxon>
        <taxon>Anisodus</taxon>
    </lineage>
</organism>
<evidence type="ECO:0000256" key="1">
    <source>
        <dbReference type="SAM" id="MobiDB-lite"/>
    </source>
</evidence>
<accession>A0AAE1VH27</accession>
<reference evidence="2" key="1">
    <citation type="submission" date="2023-12" db="EMBL/GenBank/DDBJ databases">
        <title>Genome assembly of Anisodus tanguticus.</title>
        <authorList>
            <person name="Wang Y.-J."/>
        </authorList>
    </citation>
    <scope>NUCLEOTIDE SEQUENCE</scope>
    <source>
        <strain evidence="2">KB-2021</strain>
        <tissue evidence="2">Leaf</tissue>
    </source>
</reference>
<evidence type="ECO:0000313" key="2">
    <source>
        <dbReference type="EMBL" id="KAK4368767.1"/>
    </source>
</evidence>